<sequence length="267" mass="29979">MGDINMIFCPLYSGSSGNSTFLASDNTKILVDAGLSGKNIETALLKIGFNPNEIDAILVTHEHTDHIKGVGVLSRKYNIPIYANALTWQCMLKYIGKIKEHNIKVLYNNHISIKDMDITSFSTSHDAVDPYGYAIDCKNKRACVATDLGFISDEIKYILKDSDIILLESNHDVEMLKFGPYPYDLKRRILSKIGHLSNDDCGKAILNIINNKFKKIILGHLSKTNNYPELAYQTVINTLIEAGVKLNMDVTISMARRDKPSNYIKFK</sequence>
<accession>B9DY27</accession>
<proteinExistence type="predicted"/>
<evidence type="ECO:0000313" key="3">
    <source>
        <dbReference type="Proteomes" id="UP000007969"/>
    </source>
</evidence>
<dbReference type="PANTHER" id="PTHR47619:SF1">
    <property type="entry name" value="EXODEOXYRIBONUCLEASE WALJ"/>
    <property type="match status" value="1"/>
</dbReference>
<dbReference type="Gene3D" id="3.60.15.10">
    <property type="entry name" value="Ribonuclease Z/Hydroxyacylglutathione hydrolase-like"/>
    <property type="match status" value="1"/>
</dbReference>
<dbReference type="SMART" id="SM00849">
    <property type="entry name" value="Lactamase_B"/>
    <property type="match status" value="1"/>
</dbReference>
<gene>
    <name evidence="2" type="ordered locus">CKR_0101</name>
</gene>
<dbReference type="KEGG" id="ckr:CKR_0101"/>
<dbReference type="EMBL" id="AP009049">
    <property type="protein sequence ID" value="BAH05152.1"/>
    <property type="molecule type" value="Genomic_DNA"/>
</dbReference>
<dbReference type="SUPFAM" id="SSF56281">
    <property type="entry name" value="Metallo-hydrolase/oxidoreductase"/>
    <property type="match status" value="1"/>
</dbReference>
<name>B9DY27_CLOK1</name>
<evidence type="ECO:0000313" key="2">
    <source>
        <dbReference type="EMBL" id="BAH05152.1"/>
    </source>
</evidence>
<evidence type="ECO:0000259" key="1">
    <source>
        <dbReference type="SMART" id="SM00849"/>
    </source>
</evidence>
<reference evidence="3" key="1">
    <citation type="submission" date="2005-09" db="EMBL/GenBank/DDBJ databases">
        <title>Complete genome sequence of Clostridium kluyveri and comparative genomics of Clostridia species.</title>
        <authorList>
            <person name="Inui M."/>
            <person name="Nonaka H."/>
            <person name="Shinoda Y."/>
            <person name="Ikenaga Y."/>
            <person name="Abe M."/>
            <person name="Naito K."/>
            <person name="Vertes A.A."/>
            <person name="Yukawa H."/>
        </authorList>
    </citation>
    <scope>NUCLEOTIDE SEQUENCE [LARGE SCALE GENOMIC DNA]</scope>
    <source>
        <strain evidence="3">NBRC 12016</strain>
    </source>
</reference>
<dbReference type="InterPro" id="IPR036866">
    <property type="entry name" value="RibonucZ/Hydroxyglut_hydro"/>
</dbReference>
<dbReference type="InterPro" id="IPR001279">
    <property type="entry name" value="Metallo-B-lactamas"/>
</dbReference>
<protein>
    <recommendedName>
        <fullName evidence="1">Metallo-beta-lactamase domain-containing protein</fullName>
    </recommendedName>
</protein>
<dbReference type="InterPro" id="IPR052533">
    <property type="entry name" value="WalJ/YycJ-like"/>
</dbReference>
<dbReference type="AlphaFoldDB" id="B9DY27"/>
<dbReference type="Pfam" id="PF00753">
    <property type="entry name" value="Lactamase_B"/>
    <property type="match status" value="1"/>
</dbReference>
<feature type="domain" description="Metallo-beta-lactamase" evidence="1">
    <location>
        <begin position="16"/>
        <end position="195"/>
    </location>
</feature>
<organism evidence="2 3">
    <name type="scientific">Clostridium kluyveri (strain NBRC 12016)</name>
    <dbReference type="NCBI Taxonomy" id="583346"/>
    <lineage>
        <taxon>Bacteria</taxon>
        <taxon>Bacillati</taxon>
        <taxon>Bacillota</taxon>
        <taxon>Clostridia</taxon>
        <taxon>Eubacteriales</taxon>
        <taxon>Clostridiaceae</taxon>
        <taxon>Clostridium</taxon>
    </lineage>
</organism>
<dbReference type="PANTHER" id="PTHR47619">
    <property type="entry name" value="METALLO-HYDROLASE YYCJ-RELATED"/>
    <property type="match status" value="1"/>
</dbReference>
<dbReference type="HOGENOM" id="CLU_073253_0_0_9"/>
<dbReference type="Proteomes" id="UP000007969">
    <property type="component" value="Chromosome"/>
</dbReference>